<keyword evidence="2" id="KW-1185">Reference proteome</keyword>
<name>A0A1C7M1F7_GRIFR</name>
<dbReference type="OrthoDB" id="527344at2759"/>
<comment type="caution">
    <text evidence="1">The sequence shown here is derived from an EMBL/GenBank/DDBJ whole genome shotgun (WGS) entry which is preliminary data.</text>
</comment>
<evidence type="ECO:0000313" key="2">
    <source>
        <dbReference type="Proteomes" id="UP000092993"/>
    </source>
</evidence>
<dbReference type="EMBL" id="LUGG01000014">
    <property type="protein sequence ID" value="OBZ70277.1"/>
    <property type="molecule type" value="Genomic_DNA"/>
</dbReference>
<dbReference type="Gene3D" id="3.60.15.10">
    <property type="entry name" value="Ribonuclease Z/Hydroxyacylglutathione hydrolase-like"/>
    <property type="match status" value="1"/>
</dbReference>
<reference evidence="1 2" key="1">
    <citation type="submission" date="2016-03" db="EMBL/GenBank/DDBJ databases">
        <title>Whole genome sequencing of Grifola frondosa 9006-11.</title>
        <authorList>
            <person name="Min B."/>
            <person name="Park H."/>
            <person name="Kim J.-G."/>
            <person name="Cho H."/>
            <person name="Oh Y.-L."/>
            <person name="Kong W.-S."/>
            <person name="Choi I.-G."/>
        </authorList>
    </citation>
    <scope>NUCLEOTIDE SEQUENCE [LARGE SCALE GENOMIC DNA]</scope>
    <source>
        <strain evidence="1 2">9006-11</strain>
    </source>
</reference>
<gene>
    <name evidence="1" type="ORF">A0H81_09706</name>
</gene>
<dbReference type="InterPro" id="IPR036866">
    <property type="entry name" value="RibonucZ/Hydroxyglut_hydro"/>
</dbReference>
<sequence length="67" mass="7477">MAGAFGQKIEARKLVLNHFSPRYPGNDDVDEDAKRIMSAIKSLAESTYGGEVICARDLMSFEVEIRK</sequence>
<dbReference type="Proteomes" id="UP000092993">
    <property type="component" value="Unassembled WGS sequence"/>
</dbReference>
<organism evidence="1 2">
    <name type="scientific">Grifola frondosa</name>
    <name type="common">Maitake</name>
    <name type="synonym">Polyporus frondosus</name>
    <dbReference type="NCBI Taxonomy" id="5627"/>
    <lineage>
        <taxon>Eukaryota</taxon>
        <taxon>Fungi</taxon>
        <taxon>Dikarya</taxon>
        <taxon>Basidiomycota</taxon>
        <taxon>Agaricomycotina</taxon>
        <taxon>Agaricomycetes</taxon>
        <taxon>Polyporales</taxon>
        <taxon>Grifolaceae</taxon>
        <taxon>Grifola</taxon>
    </lineage>
</organism>
<proteinExistence type="predicted"/>
<accession>A0A1C7M1F7</accession>
<dbReference type="AlphaFoldDB" id="A0A1C7M1F7"/>
<evidence type="ECO:0000313" key="1">
    <source>
        <dbReference type="EMBL" id="OBZ70277.1"/>
    </source>
</evidence>
<protein>
    <submittedName>
        <fullName evidence="1">Uncharacterized protein</fullName>
    </submittedName>
</protein>
<dbReference type="STRING" id="5627.A0A1C7M1F7"/>